<dbReference type="GO" id="GO:0003712">
    <property type="term" value="F:transcription coregulator activity"/>
    <property type="evidence" value="ECO:0007669"/>
    <property type="project" value="InterPro"/>
</dbReference>
<evidence type="ECO:0000256" key="4">
    <source>
        <dbReference type="RuleBase" id="RU364152"/>
    </source>
</evidence>
<name>M3J1X6_CANMX</name>
<comment type="function">
    <text evidence="4">Component of the Mediator complex, a coactivator involved in the regulated transcription of nearly all RNA polymerase II-dependent genes. Mediator functions as a bridge to convey information from gene-specific regulatory proteins to the basal RNA polymerase II transcription machinery. Mediator is recruited to promoters by direct interactions with regulatory proteins and serves as a scaffold for the assembly of a functional preinitiation complex with RNA polymerase II and the general transcription factors.</text>
</comment>
<evidence type="ECO:0000313" key="6">
    <source>
        <dbReference type="EMBL" id="EMG45868.1"/>
    </source>
</evidence>
<dbReference type="eggNOG" id="ENOG502RDU8">
    <property type="taxonomic scope" value="Eukaryota"/>
</dbReference>
<dbReference type="SUPFAM" id="SSF50475">
    <property type="entry name" value="FMN-binding split barrel"/>
    <property type="match status" value="1"/>
</dbReference>
<dbReference type="Gene3D" id="3.30.310.180">
    <property type="match status" value="2"/>
</dbReference>
<keyword evidence="7" id="KW-1185">Reference proteome</keyword>
<evidence type="ECO:0000256" key="1">
    <source>
        <dbReference type="ARBA" id="ARBA00004123"/>
    </source>
</evidence>
<dbReference type="InterPro" id="IPR012349">
    <property type="entry name" value="Split_barrel_FMN-bd"/>
</dbReference>
<organism evidence="6 7">
    <name type="scientific">Candida maltosa (strain Xu316)</name>
    <name type="common">Yeast</name>
    <dbReference type="NCBI Taxonomy" id="1245528"/>
    <lineage>
        <taxon>Eukaryota</taxon>
        <taxon>Fungi</taxon>
        <taxon>Dikarya</taxon>
        <taxon>Ascomycota</taxon>
        <taxon>Saccharomycotina</taxon>
        <taxon>Pichiomycetes</taxon>
        <taxon>Debaryomycetaceae</taxon>
        <taxon>Candida/Lodderomyces clade</taxon>
        <taxon>Candida</taxon>
    </lineage>
</organism>
<dbReference type="AlphaFoldDB" id="M3J1X6"/>
<protein>
    <recommendedName>
        <fullName evidence="4">Mediator of RNA polymerase II transcription subunit 20</fullName>
    </recommendedName>
    <alternativeName>
        <fullName evidence="4">Mediator complex subunit 20</fullName>
    </alternativeName>
</protein>
<comment type="subunit">
    <text evidence="4">Component of the Mediator complex.</text>
</comment>
<dbReference type="GO" id="GO:0006357">
    <property type="term" value="P:regulation of transcription by RNA polymerase II"/>
    <property type="evidence" value="ECO:0007669"/>
    <property type="project" value="InterPro"/>
</dbReference>
<sequence length="438" mass="48977">MVTVLLVQKATPETIVQFHDQISNELPTIKGKWNFAFKIFKNNQYAIPQELANTHTQAPESKYLFTLSPSYLPDSTITLINGKSAGVFTNLIEEEISELGHPTELSIPNEHLHRGATTGLNDKFDIFVGAKLQSLWTQRQLVRGDGGQIYELENGNLVIRTSNVFLHGNFRGLLIQIELSNSLVTPDDEDSVKTKFKEITTKYHFPEQRMLYLILLFALSLVNCVPVQDIIEIKDTPSVEEGASVARTLVNRESLANVNTIKSIKQADGSFSQLPVSNMEYYADCDNDGDPYWLVIDVGTANQNIIKGSKFSFSIRVGDHAKYDEVSDSYPGGIEGSPAGLPRVTLTGTLRQVYYPNPFDKRRIDLEKCFLKRHPDASMWLPGNYLSPHKSHWAKFTVDGVQLIGGFGDRAYIGEVDADLYHSAELIPPPEPEGRCLN</sequence>
<keyword evidence="3 4" id="KW-0539">Nucleus</keyword>
<dbReference type="HOGENOM" id="CLU_625556_0_0_1"/>
<comment type="subcellular location">
    <subcellularLocation>
        <location evidence="1 4">Nucleus</location>
    </subcellularLocation>
</comment>
<dbReference type="Gene3D" id="2.30.110.10">
    <property type="entry name" value="Electron Transport, Fmn-binding Protein, Chain A"/>
    <property type="match status" value="1"/>
</dbReference>
<reference evidence="6 7" key="1">
    <citation type="submission" date="2013-02" db="EMBL/GenBank/DDBJ databases">
        <title>Genome sequence of Candida maltosa Xu316, a potential industrial strain for xylitol and ethanol production.</title>
        <authorList>
            <person name="Yu J."/>
            <person name="Wang Q."/>
            <person name="Geng X."/>
            <person name="Bao W."/>
            <person name="He P."/>
            <person name="Cai J."/>
        </authorList>
    </citation>
    <scope>NUCLEOTIDE SEQUENCE [LARGE SCALE GENOMIC DNA]</scope>
    <source>
        <strain evidence="7">Xu316</strain>
    </source>
</reference>
<evidence type="ECO:0000256" key="2">
    <source>
        <dbReference type="ARBA" id="ARBA00010743"/>
    </source>
</evidence>
<evidence type="ECO:0000313" key="7">
    <source>
        <dbReference type="Proteomes" id="UP000011777"/>
    </source>
</evidence>
<evidence type="ECO:0000259" key="5">
    <source>
        <dbReference type="Pfam" id="PF13883"/>
    </source>
</evidence>
<dbReference type="STRING" id="1245528.M3J1X6"/>
<accession>M3J1X6</accession>
<keyword evidence="4" id="KW-0805">Transcription regulation</keyword>
<dbReference type="PANTHER" id="PTHR37273">
    <property type="entry name" value="CHROMOSOME 8, WHOLE GENOME SHOTGUN SEQUENCE"/>
    <property type="match status" value="1"/>
</dbReference>
<dbReference type="InterPro" id="IPR055343">
    <property type="entry name" value="CREG_beta-barrel"/>
</dbReference>
<comment type="similarity">
    <text evidence="2 4">Belongs to the Mediator complex subunit 20 family.</text>
</comment>
<dbReference type="GO" id="GO:0016592">
    <property type="term" value="C:mediator complex"/>
    <property type="evidence" value="ECO:0007669"/>
    <property type="project" value="InterPro"/>
</dbReference>
<dbReference type="OrthoDB" id="1854899at2759"/>
<comment type="caution">
    <text evidence="6">The sequence shown here is derived from an EMBL/GenBank/DDBJ whole genome shotgun (WGS) entry which is preliminary data.</text>
</comment>
<dbReference type="PANTHER" id="PTHR37273:SF1">
    <property type="entry name" value="ADL397C-AP"/>
    <property type="match status" value="1"/>
</dbReference>
<keyword evidence="4" id="KW-0010">Activator</keyword>
<dbReference type="Proteomes" id="UP000011777">
    <property type="component" value="Unassembled WGS sequence"/>
</dbReference>
<proteinExistence type="inferred from homology"/>
<evidence type="ECO:0000256" key="3">
    <source>
        <dbReference type="ARBA" id="ARBA00023242"/>
    </source>
</evidence>
<keyword evidence="4" id="KW-0804">Transcription</keyword>
<gene>
    <name evidence="4" type="primary">MED20</name>
    <name evidence="6" type="ORF">G210_3948</name>
</gene>
<dbReference type="InterPro" id="IPR013921">
    <property type="entry name" value="Mediator_Med20"/>
</dbReference>
<dbReference type="Pfam" id="PF08612">
    <property type="entry name" value="Med20"/>
    <property type="match status" value="1"/>
</dbReference>
<dbReference type="Pfam" id="PF13883">
    <property type="entry name" value="CREG_beta-barrel"/>
    <property type="match status" value="1"/>
</dbReference>
<dbReference type="EMBL" id="AOGT01002303">
    <property type="protein sequence ID" value="EMG45868.1"/>
    <property type="molecule type" value="Genomic_DNA"/>
</dbReference>
<feature type="domain" description="CREG-like beta-barrel" evidence="5">
    <location>
        <begin position="237"/>
        <end position="423"/>
    </location>
</feature>